<dbReference type="Pfam" id="PF00534">
    <property type="entry name" value="Glycos_transf_1"/>
    <property type="match status" value="1"/>
</dbReference>
<proteinExistence type="predicted"/>
<keyword evidence="1" id="KW-0808">Transferase</keyword>
<dbReference type="GO" id="GO:0009103">
    <property type="term" value="P:lipopolysaccharide biosynthetic process"/>
    <property type="evidence" value="ECO:0007669"/>
    <property type="project" value="TreeGrafter"/>
</dbReference>
<evidence type="ECO:0000313" key="4">
    <source>
        <dbReference type="Proteomes" id="UP000245488"/>
    </source>
</evidence>
<name>A0A317FWP8_BUTFI</name>
<dbReference type="RefSeq" id="WP_110071988.1">
    <property type="nucleotide sequence ID" value="NZ_CM009896.1"/>
</dbReference>
<keyword evidence="4" id="KW-1185">Reference proteome</keyword>
<dbReference type="InterPro" id="IPR001296">
    <property type="entry name" value="Glyco_trans_1"/>
</dbReference>
<dbReference type="CDD" id="cd03801">
    <property type="entry name" value="GT4_PimA-like"/>
    <property type="match status" value="1"/>
</dbReference>
<dbReference type="PANTHER" id="PTHR46401">
    <property type="entry name" value="GLYCOSYLTRANSFERASE WBBK-RELATED"/>
    <property type="match status" value="1"/>
</dbReference>
<accession>A0A317FWP8</accession>
<sequence>MSEKKDLKIIFTTHTYYPHKDGVSVVNDYLTRGLCKKGYDVEIITHREEGLEDLETYNGIKIHRIYNDEHKQEYIDYIKKMLCPNDVLINICTQTPTTDLLLAKLSDLQCKKKILYVHGIWHFPWNAVNKVSIHNICSKVYNNMKWKIYYYNNRNSWKQYDKVVQLHEYDEGNLFFQEKYGIESEIMNNAVDDAFFIKGNDKQLLNEMGIPKDYIISVANYGKAKNQEMVLRAYLKSNSTEALVFVGHDEVGYVNRLIEIQKEYFGNLKDKRVIYLQDIDREKIAILVRNARLFVFGSLGEKFPVVICEAMAAKVPYISTDVGIVSKLPGGVIVNTIEDMSEAINIVCFNHDYAVELGNAGGVYAMKNLRIQDKVNQLETIITSN</sequence>
<feature type="domain" description="Glycosyl transferase family 1" evidence="2">
    <location>
        <begin position="212"/>
        <end position="327"/>
    </location>
</feature>
<dbReference type="EMBL" id="NXNG01000001">
    <property type="protein sequence ID" value="PWT26048.1"/>
    <property type="molecule type" value="Genomic_DNA"/>
</dbReference>
<dbReference type="SUPFAM" id="SSF53756">
    <property type="entry name" value="UDP-Glycosyltransferase/glycogen phosphorylase"/>
    <property type="match status" value="1"/>
</dbReference>
<reference evidence="3 4" key="1">
    <citation type="submission" date="2017-09" db="EMBL/GenBank/DDBJ databases">
        <title>High-quality draft genome sequence of Butyrivibrio fibrisolvens INBov1, isolated from cow rumen.</title>
        <authorList>
            <person name="Rodriguez Hernaez J."/>
            <person name="Rivarola M."/>
            <person name="Paniego N."/>
            <person name="Cravero S."/>
            <person name="Ceron Cucchi M."/>
            <person name="Martinez M.C."/>
        </authorList>
    </citation>
    <scope>NUCLEOTIDE SEQUENCE [LARGE SCALE GENOMIC DNA]</scope>
    <source>
        <strain evidence="3 4">INBov1</strain>
    </source>
</reference>
<dbReference type="Gene3D" id="3.40.50.2000">
    <property type="entry name" value="Glycogen Phosphorylase B"/>
    <property type="match status" value="2"/>
</dbReference>
<protein>
    <recommendedName>
        <fullName evidence="2">Glycosyl transferase family 1 domain-containing protein</fullName>
    </recommendedName>
</protein>
<gene>
    <name evidence="3" type="ORF">CPT75_02410</name>
</gene>
<dbReference type="GO" id="GO:0016757">
    <property type="term" value="F:glycosyltransferase activity"/>
    <property type="evidence" value="ECO:0007669"/>
    <property type="project" value="InterPro"/>
</dbReference>
<evidence type="ECO:0000256" key="1">
    <source>
        <dbReference type="ARBA" id="ARBA00022679"/>
    </source>
</evidence>
<evidence type="ECO:0000313" key="3">
    <source>
        <dbReference type="EMBL" id="PWT26048.1"/>
    </source>
</evidence>
<comment type="caution">
    <text evidence="3">The sequence shown here is derived from an EMBL/GenBank/DDBJ whole genome shotgun (WGS) entry which is preliminary data.</text>
</comment>
<dbReference type="AlphaFoldDB" id="A0A317FWP8"/>
<dbReference type="Proteomes" id="UP000245488">
    <property type="component" value="Chromosome"/>
</dbReference>
<dbReference type="PANTHER" id="PTHR46401:SF2">
    <property type="entry name" value="GLYCOSYLTRANSFERASE WBBK-RELATED"/>
    <property type="match status" value="1"/>
</dbReference>
<organism evidence="3 4">
    <name type="scientific">Butyrivibrio fibrisolvens</name>
    <dbReference type="NCBI Taxonomy" id="831"/>
    <lineage>
        <taxon>Bacteria</taxon>
        <taxon>Bacillati</taxon>
        <taxon>Bacillota</taxon>
        <taxon>Clostridia</taxon>
        <taxon>Lachnospirales</taxon>
        <taxon>Lachnospiraceae</taxon>
        <taxon>Butyrivibrio</taxon>
    </lineage>
</organism>
<evidence type="ECO:0000259" key="2">
    <source>
        <dbReference type="Pfam" id="PF00534"/>
    </source>
</evidence>